<dbReference type="AlphaFoldDB" id="E4N792"/>
<dbReference type="HOGENOM" id="CLU_2436898_0_0_11"/>
<dbReference type="Proteomes" id="UP000007076">
    <property type="component" value="Chromosome"/>
</dbReference>
<dbReference type="RefSeq" id="WP_014134391.1">
    <property type="nucleotide sequence ID" value="NC_016109.1"/>
</dbReference>
<protein>
    <submittedName>
        <fullName evidence="1">Uncharacterized protein</fullName>
    </submittedName>
</protein>
<evidence type="ECO:0000313" key="1">
    <source>
        <dbReference type="EMBL" id="BAJ27073.1"/>
    </source>
</evidence>
<dbReference type="STRING" id="452652.KSE_12400"/>
<accession>E4N792</accession>
<organism evidence="1 2">
    <name type="scientific">Kitasatospora setae (strain ATCC 33774 / DSM 43861 / JCM 3304 / KCC A-0304 / NBRC 14216 / KM-6054)</name>
    <name type="common">Streptomyces setae</name>
    <dbReference type="NCBI Taxonomy" id="452652"/>
    <lineage>
        <taxon>Bacteria</taxon>
        <taxon>Bacillati</taxon>
        <taxon>Actinomycetota</taxon>
        <taxon>Actinomycetes</taxon>
        <taxon>Kitasatosporales</taxon>
        <taxon>Streptomycetaceae</taxon>
        <taxon>Kitasatospora</taxon>
    </lineage>
</organism>
<keyword evidence="2" id="KW-1185">Reference proteome</keyword>
<gene>
    <name evidence="1" type="ordered locus">KSE_12400</name>
</gene>
<sequence>MSRGGGVAERVRWIGEALYELTGRRPLVERRGGDRFRITVRVAAQPDRVVTREVLRVLGAGDRYGHGSTARWERLWTEVGPPPGEEGER</sequence>
<name>E4N792_KITSK</name>
<dbReference type="PATRIC" id="fig|452652.3.peg.1238"/>
<dbReference type="EMBL" id="AP010968">
    <property type="protein sequence ID" value="BAJ27073.1"/>
    <property type="molecule type" value="Genomic_DNA"/>
</dbReference>
<proteinExistence type="predicted"/>
<dbReference type="KEGG" id="ksk:KSE_12400"/>
<reference evidence="1 2" key="1">
    <citation type="journal article" date="2010" name="DNA Res.">
        <title>Genome sequence of Kitasatospora setae NBRC 14216T: an evolutionary snapshot of the family Streptomycetaceae.</title>
        <authorList>
            <person name="Ichikawa N."/>
            <person name="Oguchi A."/>
            <person name="Ikeda H."/>
            <person name="Ishikawa J."/>
            <person name="Kitani S."/>
            <person name="Watanabe Y."/>
            <person name="Nakamura S."/>
            <person name="Katano Y."/>
            <person name="Kishi E."/>
            <person name="Sasagawa M."/>
            <person name="Ankai A."/>
            <person name="Fukui S."/>
            <person name="Hashimoto Y."/>
            <person name="Kamata S."/>
            <person name="Otoguro M."/>
            <person name="Tanikawa S."/>
            <person name="Nihira T."/>
            <person name="Horinouchi S."/>
            <person name="Ohnishi Y."/>
            <person name="Hayakawa M."/>
            <person name="Kuzuyama T."/>
            <person name="Arisawa A."/>
            <person name="Nomoto F."/>
            <person name="Miura H."/>
            <person name="Takahashi Y."/>
            <person name="Fujita N."/>
        </authorList>
    </citation>
    <scope>NUCLEOTIDE SEQUENCE [LARGE SCALE GENOMIC DNA]</scope>
    <source>
        <strain evidence="2">ATCC 33774 / DSM 43861 / JCM 3304 / KCC A-0304 / NBRC 14216 / KM-6054</strain>
    </source>
</reference>
<evidence type="ECO:0000313" key="2">
    <source>
        <dbReference type="Proteomes" id="UP000007076"/>
    </source>
</evidence>